<evidence type="ECO:0000313" key="2">
    <source>
        <dbReference type="Proteomes" id="UP000578091"/>
    </source>
</evidence>
<gene>
    <name evidence="1" type="ORF">H0E84_09890</name>
</gene>
<comment type="caution">
    <text evidence="1">The sequence shown here is derived from an EMBL/GenBank/DDBJ whole genome shotgun (WGS) entry which is preliminary data.</text>
</comment>
<organism evidence="1 2">
    <name type="scientific">Luteimonas salinisoli</name>
    <dbReference type="NCBI Taxonomy" id="2752307"/>
    <lineage>
        <taxon>Bacteria</taxon>
        <taxon>Pseudomonadati</taxon>
        <taxon>Pseudomonadota</taxon>
        <taxon>Gammaproteobacteria</taxon>
        <taxon>Lysobacterales</taxon>
        <taxon>Lysobacteraceae</taxon>
        <taxon>Luteimonas</taxon>
    </lineage>
</organism>
<dbReference type="EMBL" id="JACCKA010000060">
    <property type="protein sequence ID" value="NZA26697.1"/>
    <property type="molecule type" value="Genomic_DNA"/>
</dbReference>
<dbReference type="AlphaFoldDB" id="A0A853JDL5"/>
<reference evidence="1 2" key="1">
    <citation type="submission" date="2020-07" db="EMBL/GenBank/DDBJ databases">
        <title>Luteimonas sp. SJ-92.</title>
        <authorList>
            <person name="Huang X.-X."/>
            <person name="Xu L."/>
            <person name="Sun J.-Q."/>
        </authorList>
    </citation>
    <scope>NUCLEOTIDE SEQUENCE [LARGE SCALE GENOMIC DNA]</scope>
    <source>
        <strain evidence="1 2">SJ-92</strain>
    </source>
</reference>
<dbReference type="Proteomes" id="UP000578091">
    <property type="component" value="Unassembled WGS sequence"/>
</dbReference>
<protein>
    <submittedName>
        <fullName evidence="1">Uncharacterized protein</fullName>
    </submittedName>
</protein>
<proteinExistence type="predicted"/>
<name>A0A853JDL5_9GAMM</name>
<accession>A0A853JDL5</accession>
<keyword evidence="2" id="KW-1185">Reference proteome</keyword>
<evidence type="ECO:0000313" key="1">
    <source>
        <dbReference type="EMBL" id="NZA26697.1"/>
    </source>
</evidence>
<dbReference type="RefSeq" id="WP_180678486.1">
    <property type="nucleotide sequence ID" value="NZ_JACCKA010000060.1"/>
</dbReference>
<sequence length="214" mass="23220">MSLRALAVLGLALAALGWWFSPQSPRQPDAPALAAGEVPHCPPPPQTAPGAAPLQSEVPAGLRPVRLEAATLTPLAGFSVEARVLGRQDYARGREAALSPTDLALGWQRMREDAVLDRLRISQSARFYRYRWRGEPPIPAREIARSSANMHLVPSDAATAAALQRVRAGDDVRIDGWLIEARAADGWRWRSSLTRDDTGAGACELVYVCAIELR</sequence>